<sequence length="89" mass="10269">KIERFLINEKNVLSGLEGHNSIQQEFSESRADAAKAREASLVRVLFGYELRSAMENSLSKTYLRARKTKKNEVCLYLAASYFVSITWYE</sequence>
<protein>
    <submittedName>
        <fullName evidence="1">Uncharacterized protein</fullName>
    </submittedName>
</protein>
<dbReference type="Proteomes" id="UP001054945">
    <property type="component" value="Unassembled WGS sequence"/>
</dbReference>
<feature type="non-terminal residue" evidence="1">
    <location>
        <position position="1"/>
    </location>
</feature>
<evidence type="ECO:0000313" key="2">
    <source>
        <dbReference type="Proteomes" id="UP001054945"/>
    </source>
</evidence>
<gene>
    <name evidence="1" type="ORF">CEXT_332491</name>
</gene>
<accession>A0AAV4NEC8</accession>
<organism evidence="1 2">
    <name type="scientific">Caerostris extrusa</name>
    <name type="common">Bark spider</name>
    <name type="synonym">Caerostris bankana</name>
    <dbReference type="NCBI Taxonomy" id="172846"/>
    <lineage>
        <taxon>Eukaryota</taxon>
        <taxon>Metazoa</taxon>
        <taxon>Ecdysozoa</taxon>
        <taxon>Arthropoda</taxon>
        <taxon>Chelicerata</taxon>
        <taxon>Arachnida</taxon>
        <taxon>Araneae</taxon>
        <taxon>Araneomorphae</taxon>
        <taxon>Entelegynae</taxon>
        <taxon>Araneoidea</taxon>
        <taxon>Araneidae</taxon>
        <taxon>Caerostris</taxon>
    </lineage>
</organism>
<proteinExistence type="predicted"/>
<evidence type="ECO:0000313" key="1">
    <source>
        <dbReference type="EMBL" id="GIX82046.1"/>
    </source>
</evidence>
<keyword evidence="2" id="KW-1185">Reference proteome</keyword>
<reference evidence="1 2" key="1">
    <citation type="submission" date="2021-06" db="EMBL/GenBank/DDBJ databases">
        <title>Caerostris extrusa draft genome.</title>
        <authorList>
            <person name="Kono N."/>
            <person name="Arakawa K."/>
        </authorList>
    </citation>
    <scope>NUCLEOTIDE SEQUENCE [LARGE SCALE GENOMIC DNA]</scope>
</reference>
<dbReference type="AlphaFoldDB" id="A0AAV4NEC8"/>
<dbReference type="EMBL" id="BPLR01020740">
    <property type="protein sequence ID" value="GIX82046.1"/>
    <property type="molecule type" value="Genomic_DNA"/>
</dbReference>
<comment type="caution">
    <text evidence="1">The sequence shown here is derived from an EMBL/GenBank/DDBJ whole genome shotgun (WGS) entry which is preliminary data.</text>
</comment>
<name>A0AAV4NEC8_CAEEX</name>